<dbReference type="EMBL" id="CAMAPE010000025">
    <property type="protein sequence ID" value="CAH9090984.1"/>
    <property type="molecule type" value="Genomic_DNA"/>
</dbReference>
<dbReference type="Pfam" id="PF10551">
    <property type="entry name" value="MULE"/>
    <property type="match status" value="1"/>
</dbReference>
<comment type="caution">
    <text evidence="2">The sequence shown here is derived from an EMBL/GenBank/DDBJ whole genome shotgun (WGS) entry which is preliminary data.</text>
</comment>
<dbReference type="OrthoDB" id="1938144at2759"/>
<dbReference type="PANTHER" id="PTHR31973">
    <property type="entry name" value="POLYPROTEIN, PUTATIVE-RELATED"/>
    <property type="match status" value="1"/>
</dbReference>
<sequence length="143" mass="16336">MLDMQTKYGIYMSYKRAWIAKELEMELAMGSERDSYAWLPSMCHVLQRSNPGSIVSYSCKENGEFNSFFMCLSAWRECWIHFIPVIVVDGSFLKSYYKGTVLTTCTQDANKQIFPLAFGICSGENTENWSCMVLPQVEAFANA</sequence>
<evidence type="ECO:0000259" key="1">
    <source>
        <dbReference type="Pfam" id="PF10551"/>
    </source>
</evidence>
<gene>
    <name evidence="2" type="ORF">CEURO_LOCUS11449</name>
</gene>
<dbReference type="AlphaFoldDB" id="A0A9P0Z988"/>
<name>A0A9P0Z988_CUSEU</name>
<evidence type="ECO:0000313" key="3">
    <source>
        <dbReference type="Proteomes" id="UP001152484"/>
    </source>
</evidence>
<reference evidence="2" key="1">
    <citation type="submission" date="2022-07" db="EMBL/GenBank/DDBJ databases">
        <authorList>
            <person name="Macas J."/>
            <person name="Novak P."/>
            <person name="Neumann P."/>
        </authorList>
    </citation>
    <scope>NUCLEOTIDE SEQUENCE</scope>
</reference>
<protein>
    <recommendedName>
        <fullName evidence="1">MULE transposase domain-containing protein</fullName>
    </recommendedName>
</protein>
<dbReference type="PANTHER" id="PTHR31973:SF113">
    <property type="entry name" value="PROTEIN FAR1-RELATED SEQUENCE 5-LIKE"/>
    <property type="match status" value="1"/>
</dbReference>
<dbReference type="InterPro" id="IPR018289">
    <property type="entry name" value="MULE_transposase_dom"/>
</dbReference>
<evidence type="ECO:0000313" key="2">
    <source>
        <dbReference type="EMBL" id="CAH9090984.1"/>
    </source>
</evidence>
<proteinExistence type="predicted"/>
<feature type="domain" description="MULE transposase" evidence="1">
    <location>
        <begin position="85"/>
        <end position="134"/>
    </location>
</feature>
<organism evidence="2 3">
    <name type="scientific">Cuscuta europaea</name>
    <name type="common">European dodder</name>
    <dbReference type="NCBI Taxonomy" id="41803"/>
    <lineage>
        <taxon>Eukaryota</taxon>
        <taxon>Viridiplantae</taxon>
        <taxon>Streptophyta</taxon>
        <taxon>Embryophyta</taxon>
        <taxon>Tracheophyta</taxon>
        <taxon>Spermatophyta</taxon>
        <taxon>Magnoliopsida</taxon>
        <taxon>eudicotyledons</taxon>
        <taxon>Gunneridae</taxon>
        <taxon>Pentapetalae</taxon>
        <taxon>asterids</taxon>
        <taxon>lamiids</taxon>
        <taxon>Solanales</taxon>
        <taxon>Convolvulaceae</taxon>
        <taxon>Cuscuteae</taxon>
        <taxon>Cuscuta</taxon>
        <taxon>Cuscuta subgen. Cuscuta</taxon>
    </lineage>
</organism>
<keyword evidence="3" id="KW-1185">Reference proteome</keyword>
<dbReference type="Proteomes" id="UP001152484">
    <property type="component" value="Unassembled WGS sequence"/>
</dbReference>
<accession>A0A9P0Z988</accession>